<evidence type="ECO:0000259" key="2">
    <source>
        <dbReference type="Pfam" id="PF13471"/>
    </source>
</evidence>
<evidence type="ECO:0000256" key="1">
    <source>
        <dbReference type="SAM" id="Phobius"/>
    </source>
</evidence>
<dbReference type="AlphaFoldDB" id="A0A398CV71"/>
<keyword evidence="1" id="KW-0472">Membrane</keyword>
<dbReference type="InterPro" id="IPR032708">
    <property type="entry name" value="McjB_C"/>
</dbReference>
<accession>A0A398CV71</accession>
<keyword evidence="1" id="KW-0812">Transmembrane</keyword>
<proteinExistence type="predicted"/>
<protein>
    <submittedName>
        <fullName evidence="3">Lasso peptide biosynthesis B2 protein</fullName>
    </submittedName>
</protein>
<dbReference type="Pfam" id="PF13471">
    <property type="entry name" value="Transglut_core3"/>
    <property type="match status" value="1"/>
</dbReference>
<comment type="caution">
    <text evidence="3">The sequence shown here is derived from an EMBL/GenBank/DDBJ whole genome shotgun (WGS) entry which is preliminary data.</text>
</comment>
<organism evidence="3 4">
    <name type="scientific">Cohnella faecalis</name>
    <dbReference type="NCBI Taxonomy" id="2315694"/>
    <lineage>
        <taxon>Bacteria</taxon>
        <taxon>Bacillati</taxon>
        <taxon>Bacillota</taxon>
        <taxon>Bacilli</taxon>
        <taxon>Bacillales</taxon>
        <taxon>Paenibacillaceae</taxon>
        <taxon>Cohnella</taxon>
    </lineage>
</organism>
<name>A0A398CV71_9BACL</name>
<reference evidence="3 4" key="1">
    <citation type="submission" date="2018-09" db="EMBL/GenBank/DDBJ databases">
        <title>Cohnella cavernae sp. nov., isolated from a karst cave.</title>
        <authorList>
            <person name="Zhu H."/>
        </authorList>
    </citation>
    <scope>NUCLEOTIDE SEQUENCE [LARGE SCALE GENOMIC DNA]</scope>
    <source>
        <strain evidence="3 4">K2E09-144</strain>
    </source>
</reference>
<dbReference type="NCBIfam" id="NF033537">
    <property type="entry name" value="lasso_biosyn_B2"/>
    <property type="match status" value="1"/>
</dbReference>
<feature type="domain" description="Microcin J25-processing protein McjB C-terminal" evidence="2">
    <location>
        <begin position="49"/>
        <end position="142"/>
    </location>
</feature>
<gene>
    <name evidence="3" type="ORF">D3H35_09545</name>
</gene>
<dbReference type="InterPro" id="IPR053521">
    <property type="entry name" value="McjB-like"/>
</dbReference>
<evidence type="ECO:0000313" key="4">
    <source>
        <dbReference type="Proteomes" id="UP000266340"/>
    </source>
</evidence>
<dbReference type="OrthoDB" id="9812122at2"/>
<keyword evidence="1" id="KW-1133">Transmembrane helix</keyword>
<dbReference type="RefSeq" id="WP_119148859.1">
    <property type="nucleotide sequence ID" value="NZ_JBHSOV010000021.1"/>
</dbReference>
<evidence type="ECO:0000313" key="3">
    <source>
        <dbReference type="EMBL" id="RIE03787.1"/>
    </source>
</evidence>
<feature type="transmembrane region" description="Helical" evidence="1">
    <location>
        <begin position="20"/>
        <end position="39"/>
    </location>
</feature>
<dbReference type="Proteomes" id="UP000266340">
    <property type="component" value="Unassembled WGS sequence"/>
</dbReference>
<keyword evidence="4" id="KW-1185">Reference proteome</keyword>
<dbReference type="EMBL" id="QXJM01000030">
    <property type="protein sequence ID" value="RIE03787.1"/>
    <property type="molecule type" value="Genomic_DNA"/>
</dbReference>
<sequence>MNAAKHAIKFFSMRDGYRGLLIESFLYLAWARFLIALPFTKVAPSLGSPMEETPHEPGTADRNELKKISAALHMVSRHTLWSSKCLVRAIAGMKMLERRRIESTLYLGTAKDKNGEMIAHAWLRSGTFYLTGAEEMRKFTVVGKFAKSINHEGLEGWNDG</sequence>